<dbReference type="EMBL" id="CP099556">
    <property type="protein sequence ID" value="UYF42536.1"/>
    <property type="molecule type" value="Genomic_DNA"/>
</dbReference>
<sequence length="54" mass="6435">MANEQETNNINDLIFQQELEALFQELEQNGDIDKYEAEIEKDSKDEKIKVKYEI</sequence>
<accession>A0AA46NMF4</accession>
<organism evidence="1 2">
    <name type="scientific">Aliarcobacter cryaerophilus</name>
    <dbReference type="NCBI Taxonomy" id="28198"/>
    <lineage>
        <taxon>Bacteria</taxon>
        <taxon>Pseudomonadati</taxon>
        <taxon>Campylobacterota</taxon>
        <taxon>Epsilonproteobacteria</taxon>
        <taxon>Campylobacterales</taxon>
        <taxon>Arcobacteraceae</taxon>
        <taxon>Aliarcobacter</taxon>
    </lineage>
</organism>
<name>A0AA46NMF4_9BACT</name>
<evidence type="ECO:0000313" key="1">
    <source>
        <dbReference type="EMBL" id="UYF42536.1"/>
    </source>
</evidence>
<gene>
    <name evidence="1" type="ORF">NGX11_06390</name>
</gene>
<dbReference type="AlphaFoldDB" id="A0AA46NMF4"/>
<proteinExistence type="predicted"/>
<reference evidence="1" key="1">
    <citation type="journal article" date="2022" name="Front. Microbiol.">
        <title>Species classification and novel plasmid identifications in Arcobacter cryaerophilus and Arcobacter cryaerophilus-like organisms.</title>
        <authorList>
            <person name="Zhou G."/>
            <person name="Wang M."/>
            <person name="Wang H."/>
            <person name="Chen X."/>
            <person name="Gu Y."/>
            <person name="Shao Z."/>
            <person name="Zhang J."/>
            <person name="Zhang M."/>
        </authorList>
    </citation>
    <scope>NUCLEOTIDE SEQUENCE</scope>
    <source>
        <strain evidence="1">ICDCAC48</strain>
    </source>
</reference>
<evidence type="ECO:0000313" key="2">
    <source>
        <dbReference type="Proteomes" id="UP001164100"/>
    </source>
</evidence>
<protein>
    <submittedName>
        <fullName evidence="1">Uncharacterized protein</fullName>
    </submittedName>
</protein>
<dbReference type="RefSeq" id="WP_263514150.1">
    <property type="nucleotide sequence ID" value="NZ_CP099556.1"/>
</dbReference>
<dbReference type="Proteomes" id="UP001164100">
    <property type="component" value="Chromosome"/>
</dbReference>